<evidence type="ECO:0000313" key="2">
    <source>
        <dbReference type="Proteomes" id="UP000243904"/>
    </source>
</evidence>
<dbReference type="InterPro" id="IPR043138">
    <property type="entry name" value="GGT_lsub"/>
</dbReference>
<organism evidence="1 2">
    <name type="scientific">Bradyrhizobium canariense</name>
    <dbReference type="NCBI Taxonomy" id="255045"/>
    <lineage>
        <taxon>Bacteria</taxon>
        <taxon>Pseudomonadati</taxon>
        <taxon>Pseudomonadota</taxon>
        <taxon>Alphaproteobacteria</taxon>
        <taxon>Hyphomicrobiales</taxon>
        <taxon>Nitrobacteraceae</taxon>
        <taxon>Bradyrhizobium</taxon>
    </lineage>
</organism>
<dbReference type="Gene3D" id="1.10.246.130">
    <property type="match status" value="1"/>
</dbReference>
<proteinExistence type="predicted"/>
<dbReference type="Pfam" id="PF01019">
    <property type="entry name" value="G_glu_transpept"/>
    <property type="match status" value="1"/>
</dbReference>
<sequence>MTDFSYDLPYPSARAPVSARNIVATSQPLAVQAGLRMLQAGGNAVDAALASAITLTVVEPTANGLGSDAFAIIWDGKALHGLNASGRSPAAWSIERFSNLKTMPRRGWDSVTVPGAVSAWVALSKKFGRLPFESLFEPAISYAQNGFIVSPAIASTWQRVAGNYPATVGYNQAFLPSGRAPEAGETFLFSNVASSLQQIARSRGEAFYRGALAERIVRHAAEHGGAMTLDDMATHQADWCDTLQAAYGDFTLHEIPPSTQGIAALVALKLLRHLGIEKYKPDTALALHLQIEAMKLALVDTDAFVADESAMTVSSAAMLDDAYIASRASLIDMARAGDPKAGAPTAGGTVYVATADASGMMVSFIQSNYEGFGSGVVVPDTGISLHNRGYGFSLDPTHPNVVAPRKRPFHTIIPGFVTRAGKPLMSFGIMGGPMQAQGHLQLLLRTLICRQNPQAASDAPRWRLVSGRKVAIETGCELSVVEQLQAMGHEIQREPPEASWGFGGAQLICRVDGGYVAGSDHRKDGHAAGF</sequence>
<dbReference type="RefSeq" id="WP_146688816.1">
    <property type="nucleotide sequence ID" value="NZ_LT629750.1"/>
</dbReference>
<dbReference type="PANTHER" id="PTHR43881:SF1">
    <property type="entry name" value="GAMMA-GLUTAMYLTRANSPEPTIDASE (AFU_ORTHOLOGUE AFUA_4G13580)"/>
    <property type="match status" value="1"/>
</dbReference>
<name>A0A1H1XQY6_9BRAD</name>
<dbReference type="Proteomes" id="UP000243904">
    <property type="component" value="Chromosome I"/>
</dbReference>
<reference evidence="2" key="1">
    <citation type="submission" date="2016-10" db="EMBL/GenBank/DDBJ databases">
        <authorList>
            <person name="Varghese N."/>
            <person name="Submissions S."/>
        </authorList>
    </citation>
    <scope>NUCLEOTIDE SEQUENCE [LARGE SCALE GENOMIC DNA]</scope>
    <source>
        <strain evidence="2">GAS369</strain>
    </source>
</reference>
<dbReference type="EMBL" id="LT629750">
    <property type="protein sequence ID" value="SDT11219.1"/>
    <property type="molecule type" value="Genomic_DNA"/>
</dbReference>
<accession>A0A1H1XQY6</accession>
<keyword evidence="1" id="KW-0378">Hydrolase</keyword>
<dbReference type="AlphaFoldDB" id="A0A1H1XQY6"/>
<protein>
    <submittedName>
        <fullName evidence="1">Gamma-glutamyltranspeptidase / glutathione hydrolase</fullName>
    </submittedName>
</protein>
<dbReference type="Gene3D" id="3.60.20.40">
    <property type="match status" value="1"/>
</dbReference>
<keyword evidence="2" id="KW-1185">Reference proteome</keyword>
<dbReference type="PANTHER" id="PTHR43881">
    <property type="entry name" value="GAMMA-GLUTAMYLTRANSPEPTIDASE (AFU_ORTHOLOGUE AFUA_4G13580)"/>
    <property type="match status" value="1"/>
</dbReference>
<dbReference type="InterPro" id="IPR043137">
    <property type="entry name" value="GGT_ssub_C"/>
</dbReference>
<dbReference type="GO" id="GO:0016787">
    <property type="term" value="F:hydrolase activity"/>
    <property type="evidence" value="ECO:0007669"/>
    <property type="project" value="UniProtKB-KW"/>
</dbReference>
<dbReference type="PRINTS" id="PR01210">
    <property type="entry name" value="GGTRANSPTASE"/>
</dbReference>
<dbReference type="InterPro" id="IPR052896">
    <property type="entry name" value="GGT-like_enzyme"/>
</dbReference>
<dbReference type="InterPro" id="IPR029055">
    <property type="entry name" value="Ntn_hydrolases_N"/>
</dbReference>
<evidence type="ECO:0000313" key="1">
    <source>
        <dbReference type="EMBL" id="SDT11219.1"/>
    </source>
</evidence>
<gene>
    <name evidence="1" type="ORF">SAMN05444158_4428</name>
</gene>
<dbReference type="SUPFAM" id="SSF56235">
    <property type="entry name" value="N-terminal nucleophile aminohydrolases (Ntn hydrolases)"/>
    <property type="match status" value="1"/>
</dbReference>